<dbReference type="EMBL" id="GISG01157194">
    <property type="protein sequence ID" value="MBA4648812.1"/>
    <property type="molecule type" value="Transcribed_RNA"/>
</dbReference>
<accession>A0A7C8ZQ12</accession>
<name>A0A7C8ZQ12_OPUST</name>
<dbReference type="AlphaFoldDB" id="A0A7C8ZQ12"/>
<sequence length="102" mass="11839">MSRMTISQTSNRILFSSLYYIKPQSSQDLSPWFLSYTRNTKFDQQTYIIGTLKSSGPKYKMSHFEPKLYALWFAFPTANDEAIYEAIIASLETFRTPGHPHC</sequence>
<protein>
    <submittedName>
        <fullName evidence="1">Uncharacterized protein</fullName>
    </submittedName>
</protein>
<organism evidence="1">
    <name type="scientific">Opuntia streptacantha</name>
    <name type="common">Prickly pear cactus</name>
    <name type="synonym">Opuntia cardona</name>
    <dbReference type="NCBI Taxonomy" id="393608"/>
    <lineage>
        <taxon>Eukaryota</taxon>
        <taxon>Viridiplantae</taxon>
        <taxon>Streptophyta</taxon>
        <taxon>Embryophyta</taxon>
        <taxon>Tracheophyta</taxon>
        <taxon>Spermatophyta</taxon>
        <taxon>Magnoliopsida</taxon>
        <taxon>eudicotyledons</taxon>
        <taxon>Gunneridae</taxon>
        <taxon>Pentapetalae</taxon>
        <taxon>Caryophyllales</taxon>
        <taxon>Cactineae</taxon>
        <taxon>Cactaceae</taxon>
        <taxon>Opuntioideae</taxon>
        <taxon>Opuntia</taxon>
    </lineage>
</organism>
<reference evidence="1" key="1">
    <citation type="journal article" date="2013" name="J. Plant Res.">
        <title>Effect of fungi and light on seed germination of three Opuntia species from semiarid lands of central Mexico.</title>
        <authorList>
            <person name="Delgado-Sanchez P."/>
            <person name="Jimenez-Bremont J.F."/>
            <person name="Guerrero-Gonzalez Mde L."/>
            <person name="Flores J."/>
        </authorList>
    </citation>
    <scope>NUCLEOTIDE SEQUENCE</scope>
    <source>
        <tissue evidence="1">Cladode</tissue>
    </source>
</reference>
<reference evidence="1" key="2">
    <citation type="submission" date="2020-07" db="EMBL/GenBank/DDBJ databases">
        <authorList>
            <person name="Vera ALvarez R."/>
            <person name="Arias-Moreno D.M."/>
            <person name="Jimenez-Jacinto V."/>
            <person name="Jimenez-Bremont J.F."/>
            <person name="Swaminathan K."/>
            <person name="Moose S.P."/>
            <person name="Guerrero-Gonzalez M.L."/>
            <person name="Marino-Ramirez L."/>
            <person name="Landsman D."/>
            <person name="Rodriguez-Kessler M."/>
            <person name="Delgado-Sanchez P."/>
        </authorList>
    </citation>
    <scope>NUCLEOTIDE SEQUENCE</scope>
    <source>
        <tissue evidence="1">Cladode</tissue>
    </source>
</reference>
<proteinExistence type="predicted"/>
<evidence type="ECO:0000313" key="1">
    <source>
        <dbReference type="EMBL" id="MBA4648812.1"/>
    </source>
</evidence>